<keyword evidence="1" id="KW-0812">Transmembrane</keyword>
<organism evidence="2">
    <name type="scientific">marine sediment metagenome</name>
    <dbReference type="NCBI Taxonomy" id="412755"/>
    <lineage>
        <taxon>unclassified sequences</taxon>
        <taxon>metagenomes</taxon>
        <taxon>ecological metagenomes</taxon>
    </lineage>
</organism>
<keyword evidence="1" id="KW-1133">Transmembrane helix</keyword>
<accession>X1RJW0</accession>
<gene>
    <name evidence="2" type="ORF">S12H4_14287</name>
</gene>
<dbReference type="AlphaFoldDB" id="X1RJW0"/>
<protein>
    <submittedName>
        <fullName evidence="2">Uncharacterized protein</fullName>
    </submittedName>
</protein>
<feature type="transmembrane region" description="Helical" evidence="1">
    <location>
        <begin position="36"/>
        <end position="58"/>
    </location>
</feature>
<keyword evidence="1" id="KW-0472">Membrane</keyword>
<name>X1RJW0_9ZZZZ</name>
<sequence length="66" mass="7156">MKLVQDFGVRALLGTIAGIGFYAILILVLVRYELDIATVIALVGLAVSPWMAAIGFYFGQRSVQPK</sequence>
<reference evidence="2" key="1">
    <citation type="journal article" date="2014" name="Front. Microbiol.">
        <title>High frequency of phylogenetically diverse reductive dehalogenase-homologous genes in deep subseafloor sedimentary metagenomes.</title>
        <authorList>
            <person name="Kawai M."/>
            <person name="Futagami T."/>
            <person name="Toyoda A."/>
            <person name="Takaki Y."/>
            <person name="Nishi S."/>
            <person name="Hori S."/>
            <person name="Arai W."/>
            <person name="Tsubouchi T."/>
            <person name="Morono Y."/>
            <person name="Uchiyama I."/>
            <person name="Ito T."/>
            <person name="Fujiyama A."/>
            <person name="Inagaki F."/>
            <person name="Takami H."/>
        </authorList>
    </citation>
    <scope>NUCLEOTIDE SEQUENCE</scope>
    <source>
        <strain evidence="2">Expedition CK06-06</strain>
    </source>
</reference>
<feature type="transmembrane region" description="Helical" evidence="1">
    <location>
        <begin position="12"/>
        <end position="30"/>
    </location>
</feature>
<dbReference type="EMBL" id="BARW01006810">
    <property type="protein sequence ID" value="GAI81022.1"/>
    <property type="molecule type" value="Genomic_DNA"/>
</dbReference>
<evidence type="ECO:0000256" key="1">
    <source>
        <dbReference type="SAM" id="Phobius"/>
    </source>
</evidence>
<evidence type="ECO:0000313" key="2">
    <source>
        <dbReference type="EMBL" id="GAI81022.1"/>
    </source>
</evidence>
<proteinExistence type="predicted"/>
<comment type="caution">
    <text evidence="2">The sequence shown here is derived from an EMBL/GenBank/DDBJ whole genome shotgun (WGS) entry which is preliminary data.</text>
</comment>